<proteinExistence type="predicted"/>
<dbReference type="InterPro" id="IPR021408">
    <property type="entry name" value="DUF3046"/>
</dbReference>
<dbReference type="Pfam" id="PF11248">
    <property type="entry name" value="DUF3046"/>
    <property type="match status" value="1"/>
</dbReference>
<evidence type="ECO:0000313" key="2">
    <source>
        <dbReference type="Proteomes" id="UP000199183"/>
    </source>
</evidence>
<name>A0A1H4PSG4_9MICO</name>
<dbReference type="EMBL" id="FNRY01000001">
    <property type="protein sequence ID" value="SEC10250.1"/>
    <property type="molecule type" value="Genomic_DNA"/>
</dbReference>
<reference evidence="1 2" key="1">
    <citation type="submission" date="2016-10" db="EMBL/GenBank/DDBJ databases">
        <authorList>
            <person name="de Groot N.N."/>
        </authorList>
    </citation>
    <scope>NUCLEOTIDE SEQUENCE [LARGE SCALE GENOMIC DNA]</scope>
    <source>
        <strain evidence="1 2">DSM 21799</strain>
    </source>
</reference>
<evidence type="ECO:0008006" key="3">
    <source>
        <dbReference type="Google" id="ProtNLM"/>
    </source>
</evidence>
<dbReference type="OrthoDB" id="3215033at2"/>
<gene>
    <name evidence="1" type="ORF">SAMN04489806_2600</name>
</gene>
<protein>
    <recommendedName>
        <fullName evidence="3">DUF3046 domain-containing protein</fullName>
    </recommendedName>
</protein>
<sequence>MKLSEFWNAVDTEYGEGYGRVVVRDLVLPSLDGQSAEEALRAGVRPRAVWLALCEATDVPDERRHGVGLPEPRK</sequence>
<evidence type="ECO:0000313" key="1">
    <source>
        <dbReference type="EMBL" id="SEC10250.1"/>
    </source>
</evidence>
<keyword evidence="2" id="KW-1185">Reference proteome</keyword>
<dbReference type="AlphaFoldDB" id="A0A1H4PSG4"/>
<dbReference type="Proteomes" id="UP000199183">
    <property type="component" value="Unassembled WGS sequence"/>
</dbReference>
<accession>A0A1H4PSG4</accession>
<dbReference type="STRING" id="640635.SAMN04489806_2600"/>
<organism evidence="1 2">
    <name type="scientific">Paramicrobacterium humi</name>
    <dbReference type="NCBI Taxonomy" id="640635"/>
    <lineage>
        <taxon>Bacteria</taxon>
        <taxon>Bacillati</taxon>
        <taxon>Actinomycetota</taxon>
        <taxon>Actinomycetes</taxon>
        <taxon>Micrococcales</taxon>
        <taxon>Microbacteriaceae</taxon>
        <taxon>Paramicrobacterium</taxon>
    </lineage>
</organism>